<evidence type="ECO:0000256" key="1">
    <source>
        <dbReference type="SAM" id="MobiDB-lite"/>
    </source>
</evidence>
<dbReference type="HOGENOM" id="CLU_911011_0_0_11"/>
<evidence type="ECO:0000313" key="4">
    <source>
        <dbReference type="Proteomes" id="UP000054357"/>
    </source>
</evidence>
<sequence length="305" mass="33128">MIRPSGRALAWLLVICVAAVSATGCSGENGATDLPPMPQGATEPFDLYLQRESDLIVEVMHVLTDRCLADAGFSARRDSVDESELENGPLMGKPLQPRTVERARKYGFGMPLKPRQGEPRKVVDDDPARSRAYDECMAKAKERLGGAEGFEEVVGQYGNLRNTLTHEMNDEADEILSKFASKLTECLREKGYERADGGDLDAEEGPRQFGISTGSYTRGEAGEHAEAGDGAAGLPEQVAYVPTTEESDFAVTFVRCGQRTGVFAEVDERWEGMQQAIIEDHAAEFAELNPKIKVLAKKAAGLVGK</sequence>
<feature type="region of interest" description="Disordered" evidence="1">
    <location>
        <begin position="197"/>
        <end position="233"/>
    </location>
</feature>
<dbReference type="EMBL" id="AZAK01000001">
    <property type="protein sequence ID" value="ETA66556.1"/>
    <property type="molecule type" value="Genomic_DNA"/>
</dbReference>
<dbReference type="AlphaFoldDB" id="W9DT31"/>
<dbReference type="PATRIC" id="fig|592678.3.peg.319"/>
<proteinExistence type="predicted"/>
<feature type="signal peptide" evidence="2">
    <location>
        <begin position="1"/>
        <end position="22"/>
    </location>
</feature>
<evidence type="ECO:0000256" key="2">
    <source>
        <dbReference type="SAM" id="SignalP"/>
    </source>
</evidence>
<keyword evidence="4" id="KW-1185">Reference proteome</keyword>
<gene>
    <name evidence="3" type="ORF">AmyhaDRAFT_0316</name>
</gene>
<keyword evidence="2" id="KW-0732">Signal</keyword>
<dbReference type="PROSITE" id="PS51257">
    <property type="entry name" value="PROKAR_LIPOPROTEIN"/>
    <property type="match status" value="1"/>
</dbReference>
<evidence type="ECO:0000313" key="3">
    <source>
        <dbReference type="EMBL" id="ETA66556.1"/>
    </source>
</evidence>
<feature type="chain" id="PRO_5039240840" evidence="2">
    <location>
        <begin position="23"/>
        <end position="305"/>
    </location>
</feature>
<dbReference type="Proteomes" id="UP000054357">
    <property type="component" value="Unassembled WGS sequence"/>
</dbReference>
<reference evidence="3 4" key="1">
    <citation type="submission" date="2013-08" db="EMBL/GenBank/DDBJ databases">
        <authorList>
            <consortium name="DOE Joint Genome Institute"/>
            <person name="Klenk H.-P."/>
            <person name="Huntemann M."/>
            <person name="Han J."/>
            <person name="Chen A."/>
            <person name="Kyrpides N."/>
            <person name="Mavromatis K."/>
            <person name="Markowitz V."/>
            <person name="Palaniappan K."/>
            <person name="Ivanova N."/>
            <person name="Schaumberg A."/>
            <person name="Pati A."/>
            <person name="Liolios K."/>
            <person name="Nordberg H.P."/>
            <person name="Cantor M.N."/>
            <person name="Hua S.X."/>
            <person name="Woyke T."/>
        </authorList>
    </citation>
    <scope>NUCLEOTIDE SEQUENCE [LARGE SCALE GENOMIC DNA]</scope>
    <source>
        <strain evidence="3 4">YIM 93223</strain>
    </source>
</reference>
<accession>W9DT31</accession>
<feature type="region of interest" description="Disordered" evidence="1">
    <location>
        <begin position="109"/>
        <end position="128"/>
    </location>
</feature>
<protein>
    <submittedName>
        <fullName evidence="3">Uncharacterized protein</fullName>
    </submittedName>
</protein>
<organism evidence="3 4">
    <name type="scientific">Haloechinothrix halophila YIM 93223</name>
    <dbReference type="NCBI Taxonomy" id="592678"/>
    <lineage>
        <taxon>Bacteria</taxon>
        <taxon>Bacillati</taxon>
        <taxon>Actinomycetota</taxon>
        <taxon>Actinomycetes</taxon>
        <taxon>Pseudonocardiales</taxon>
        <taxon>Pseudonocardiaceae</taxon>
        <taxon>Haloechinothrix</taxon>
    </lineage>
</organism>
<name>W9DT31_9PSEU</name>
<comment type="caution">
    <text evidence="3">The sequence shown here is derived from an EMBL/GenBank/DDBJ whole genome shotgun (WGS) entry which is preliminary data.</text>
</comment>
<feature type="compositionally biased region" description="Basic and acidic residues" evidence="1">
    <location>
        <begin position="115"/>
        <end position="128"/>
    </location>
</feature>